<comment type="similarity">
    <text evidence="1">Belongs to the V-ATPase F subunit family.</text>
</comment>
<dbReference type="SUPFAM" id="SSF159468">
    <property type="entry name" value="AtpF-like"/>
    <property type="match status" value="1"/>
</dbReference>
<keyword evidence="3" id="KW-0375">Hydrogen ion transport</keyword>
<evidence type="ECO:0000313" key="5">
    <source>
        <dbReference type="EMBL" id="GFH19801.1"/>
    </source>
</evidence>
<protein>
    <submittedName>
        <fullName evidence="5">V-type proton ATPase subunit F</fullName>
    </submittedName>
</protein>
<name>A0A699ZCG3_HAELA</name>
<dbReference type="GO" id="GO:0046961">
    <property type="term" value="F:proton-transporting ATPase activity, rotational mechanism"/>
    <property type="evidence" value="ECO:0007669"/>
    <property type="project" value="InterPro"/>
</dbReference>
<accession>A0A699ZCG3</accession>
<sequence>MAAGATPADGALIAVIADEDTITGFLLSGMGNIDMRKKHNFLVVDSKTPVKTVESTFKEFTHRDDIAIILISQNVAGLIRSAIDHHTKAVPSVLEIPSKDHPYEPTQDSLLMRVKHIMGSV</sequence>
<dbReference type="NCBIfam" id="TIGR01101">
    <property type="entry name" value="V_ATP_synt_F"/>
    <property type="match status" value="1"/>
</dbReference>
<dbReference type="Pfam" id="PF01990">
    <property type="entry name" value="ATP-synt_F"/>
    <property type="match status" value="1"/>
</dbReference>
<keyword evidence="4" id="KW-0406">Ion transport</keyword>
<organism evidence="5 6">
    <name type="scientific">Haematococcus lacustris</name>
    <name type="common">Green alga</name>
    <name type="synonym">Haematococcus pluvialis</name>
    <dbReference type="NCBI Taxonomy" id="44745"/>
    <lineage>
        <taxon>Eukaryota</taxon>
        <taxon>Viridiplantae</taxon>
        <taxon>Chlorophyta</taxon>
        <taxon>core chlorophytes</taxon>
        <taxon>Chlorophyceae</taxon>
        <taxon>CS clade</taxon>
        <taxon>Chlamydomonadales</taxon>
        <taxon>Haematococcaceae</taxon>
        <taxon>Haematococcus</taxon>
    </lineage>
</organism>
<evidence type="ECO:0000256" key="4">
    <source>
        <dbReference type="ARBA" id="ARBA00023065"/>
    </source>
</evidence>
<dbReference type="PIRSF" id="PIRSF015945">
    <property type="entry name" value="ATPase_V1_F_euk"/>
    <property type="match status" value="1"/>
</dbReference>
<keyword evidence="6" id="KW-1185">Reference proteome</keyword>
<gene>
    <name evidence="5" type="ORF">HaLaN_16817</name>
</gene>
<evidence type="ECO:0000256" key="2">
    <source>
        <dbReference type="ARBA" id="ARBA00022448"/>
    </source>
</evidence>
<evidence type="ECO:0000256" key="1">
    <source>
        <dbReference type="ARBA" id="ARBA00010148"/>
    </source>
</evidence>
<dbReference type="GO" id="GO:0033180">
    <property type="term" value="C:proton-transporting V-type ATPase, V1 domain"/>
    <property type="evidence" value="ECO:0007669"/>
    <property type="project" value="InterPro"/>
</dbReference>
<dbReference type="InterPro" id="IPR036906">
    <property type="entry name" value="ATPase_V1_fsu_sf"/>
</dbReference>
<dbReference type="PANTHER" id="PTHR13861">
    <property type="entry name" value="VACUOLAR ATP SYNTHASE SUBUNIT F"/>
    <property type="match status" value="1"/>
</dbReference>
<dbReference type="PANTHER" id="PTHR13861:SF2">
    <property type="entry name" value="V-TYPE PROTON ATPASE SUBUNIT F"/>
    <property type="match status" value="1"/>
</dbReference>
<comment type="caution">
    <text evidence="5">The sequence shown here is derived from an EMBL/GenBank/DDBJ whole genome shotgun (WGS) entry which is preliminary data.</text>
</comment>
<reference evidence="5 6" key="1">
    <citation type="submission" date="2020-02" db="EMBL/GenBank/DDBJ databases">
        <title>Draft genome sequence of Haematococcus lacustris strain NIES-144.</title>
        <authorList>
            <person name="Morimoto D."/>
            <person name="Nakagawa S."/>
            <person name="Yoshida T."/>
            <person name="Sawayama S."/>
        </authorList>
    </citation>
    <scope>NUCLEOTIDE SEQUENCE [LARGE SCALE GENOMIC DNA]</scope>
    <source>
        <strain evidence="5 6">NIES-144</strain>
    </source>
</reference>
<proteinExistence type="inferred from homology"/>
<feature type="non-terminal residue" evidence="5">
    <location>
        <position position="1"/>
    </location>
</feature>
<dbReference type="EMBL" id="BLLF01001522">
    <property type="protein sequence ID" value="GFH19801.1"/>
    <property type="molecule type" value="Genomic_DNA"/>
</dbReference>
<dbReference type="InterPro" id="IPR008218">
    <property type="entry name" value="ATPase_V1-cplx_f_g_su"/>
</dbReference>
<dbReference type="Gene3D" id="3.40.50.10580">
    <property type="entry name" value="ATPase, V1 complex, subunit F"/>
    <property type="match status" value="1"/>
</dbReference>
<keyword evidence="2" id="KW-0813">Transport</keyword>
<evidence type="ECO:0000256" key="3">
    <source>
        <dbReference type="ARBA" id="ARBA00022781"/>
    </source>
</evidence>
<evidence type="ECO:0000313" key="6">
    <source>
        <dbReference type="Proteomes" id="UP000485058"/>
    </source>
</evidence>
<dbReference type="InterPro" id="IPR005772">
    <property type="entry name" value="ATPase_V1-cplx_fsu_euk"/>
</dbReference>
<dbReference type="OrthoDB" id="10261947at2759"/>
<dbReference type="Proteomes" id="UP000485058">
    <property type="component" value="Unassembled WGS sequence"/>
</dbReference>
<dbReference type="AlphaFoldDB" id="A0A699ZCG3"/>